<keyword evidence="3" id="KW-0378">Hydrolase</keyword>
<comment type="similarity">
    <text evidence="1">Belongs to the SMP-30/CGR1 family.</text>
</comment>
<proteinExistence type="inferred from homology"/>
<comment type="caution">
    <text evidence="3">The sequence shown here is derived from an EMBL/GenBank/DDBJ whole genome shotgun (WGS) entry which is preliminary data.</text>
</comment>
<gene>
    <name evidence="3" type="ORF">ACFOHH_02810</name>
</gene>
<organism evidence="3 4">
    <name type="scientific">Shinella pollutisoli</name>
    <dbReference type="NCBI Taxonomy" id="2250594"/>
    <lineage>
        <taxon>Bacteria</taxon>
        <taxon>Pseudomonadati</taxon>
        <taxon>Pseudomonadota</taxon>
        <taxon>Alphaproteobacteria</taxon>
        <taxon>Hyphomicrobiales</taxon>
        <taxon>Rhizobiaceae</taxon>
        <taxon>Shinella</taxon>
    </lineage>
</organism>
<dbReference type="InterPro" id="IPR013658">
    <property type="entry name" value="SGL"/>
</dbReference>
<dbReference type="Proteomes" id="UP001595377">
    <property type="component" value="Unassembled WGS sequence"/>
</dbReference>
<reference evidence="4" key="1">
    <citation type="journal article" date="2019" name="Int. J. Syst. Evol. Microbiol.">
        <title>The Global Catalogue of Microorganisms (GCM) 10K type strain sequencing project: providing services to taxonomists for standard genome sequencing and annotation.</title>
        <authorList>
            <consortium name="The Broad Institute Genomics Platform"/>
            <consortium name="The Broad Institute Genome Sequencing Center for Infectious Disease"/>
            <person name="Wu L."/>
            <person name="Ma J."/>
        </authorList>
    </citation>
    <scope>NUCLEOTIDE SEQUENCE [LARGE SCALE GENOMIC DNA]</scope>
    <source>
        <strain evidence="4">KCTC 52677</strain>
    </source>
</reference>
<dbReference type="InterPro" id="IPR011042">
    <property type="entry name" value="6-blade_b-propeller_TolB-like"/>
</dbReference>
<keyword evidence="4" id="KW-1185">Reference proteome</keyword>
<dbReference type="Gene3D" id="2.120.10.30">
    <property type="entry name" value="TolB, C-terminal domain"/>
    <property type="match status" value="1"/>
</dbReference>
<dbReference type="PANTHER" id="PTHR10907:SF47">
    <property type="entry name" value="REGUCALCIN"/>
    <property type="match status" value="1"/>
</dbReference>
<dbReference type="EC" id="3.1.1.99" evidence="3"/>
<protein>
    <submittedName>
        <fullName evidence="3">SMP-30/gluconolactonase/LRE family protein</fullName>
        <ecNumber evidence="3">3.1.1.99</ecNumber>
    </submittedName>
</protein>
<dbReference type="RefSeq" id="WP_257315862.1">
    <property type="nucleotide sequence ID" value="NZ_JANFDG010000015.1"/>
</dbReference>
<dbReference type="PRINTS" id="PR01790">
    <property type="entry name" value="SMP30FAMILY"/>
</dbReference>
<dbReference type="PANTHER" id="PTHR10907">
    <property type="entry name" value="REGUCALCIN"/>
    <property type="match status" value="1"/>
</dbReference>
<dbReference type="InterPro" id="IPR005511">
    <property type="entry name" value="SMP-30"/>
</dbReference>
<evidence type="ECO:0000313" key="4">
    <source>
        <dbReference type="Proteomes" id="UP001595377"/>
    </source>
</evidence>
<evidence type="ECO:0000259" key="2">
    <source>
        <dbReference type="Pfam" id="PF08450"/>
    </source>
</evidence>
<dbReference type="EMBL" id="JBHRSP010000003">
    <property type="protein sequence ID" value="MFC3072030.1"/>
    <property type="molecule type" value="Genomic_DNA"/>
</dbReference>
<evidence type="ECO:0000313" key="3">
    <source>
        <dbReference type="EMBL" id="MFC3072030.1"/>
    </source>
</evidence>
<dbReference type="GO" id="GO:0016787">
    <property type="term" value="F:hydrolase activity"/>
    <property type="evidence" value="ECO:0007669"/>
    <property type="project" value="UniProtKB-KW"/>
</dbReference>
<feature type="domain" description="SMP-30/Gluconolactonase/LRE-like region" evidence="2">
    <location>
        <begin position="13"/>
        <end position="257"/>
    </location>
</feature>
<accession>A0ABV7DBA1</accession>
<evidence type="ECO:0000256" key="1">
    <source>
        <dbReference type="ARBA" id="ARBA00008853"/>
    </source>
</evidence>
<dbReference type="SUPFAM" id="SSF63829">
    <property type="entry name" value="Calcium-dependent phosphotriesterase"/>
    <property type="match status" value="1"/>
</dbReference>
<name>A0ABV7DBA1_9HYPH</name>
<sequence>MEARVLEDCRNELGEGCYWDHRDGTLWWTDIERSCVYRRTDGGQLTRYQLPGRAGFILPRKGGGFVLGFPKQIALADGALTSFAKLHDIETALPQTRANDATVDPYGGIVFGTFDETQDMEARRPIASLYRLGPDGGLVRLLGGITTSNGLAFSPDGAIMYFADTAVGTIRRFRIGPDFSAFDEISPLAGPDAAPGCPDGGTVDAEGNYWSARVWGGCVVRFDPDGRVTARVDLPTKGPTCVALGGDGLRTLYVTTLRVRHTAEELAAAPHAGGVFAVEVDIAGMEQRLCSF</sequence>
<dbReference type="Pfam" id="PF08450">
    <property type="entry name" value="SGL"/>
    <property type="match status" value="1"/>
</dbReference>